<dbReference type="EMBL" id="AP024355">
    <property type="protein sequence ID" value="BCR06256.1"/>
    <property type="molecule type" value="Genomic_DNA"/>
</dbReference>
<sequence>MIRRIGLLAALLLLLALQPLGASERASATIPLDGAPLQAIELRTFDAWGGGSPLASYRRDGEAIRAELDLGVADRLEIILHPAAPGNERLRIRQQYETSLTLMDEGPHMDLLDWTHFVSPWVELEATPEGSFIMPIPTSSKFPAVNTEEIVAAVETESAQWEKEGYQSGERWINLARQCRGPNDYPCGVGLSLIRLNIEVLDQGAWRTLERIELSLPMGC</sequence>
<accession>A0ABN6E1N6</accession>
<evidence type="ECO:0000313" key="2">
    <source>
        <dbReference type="EMBL" id="BCR06256.1"/>
    </source>
</evidence>
<dbReference type="Proteomes" id="UP001319827">
    <property type="component" value="Chromosome"/>
</dbReference>
<evidence type="ECO:0000256" key="1">
    <source>
        <dbReference type="SAM" id="SignalP"/>
    </source>
</evidence>
<keyword evidence="3" id="KW-1185">Reference proteome</keyword>
<gene>
    <name evidence="2" type="ORF">DESUT3_33250</name>
</gene>
<reference evidence="2 3" key="2">
    <citation type="journal article" date="2021" name="Int. J. Syst. Evol. Microbiol.">
        <title>Isolation and Polyphasic Characterization of Desulfuromonas versatilis sp. Nov., an Electrogenic Bacteria Capable of Versatile Metabolism Isolated from a Graphene Oxide-Reducing Enrichment Culture.</title>
        <authorList>
            <person name="Xie L."/>
            <person name="Yoshida N."/>
            <person name="Ishii S."/>
            <person name="Meng L."/>
        </authorList>
    </citation>
    <scope>NUCLEOTIDE SEQUENCE [LARGE SCALE GENOMIC DNA]</scope>
    <source>
        <strain evidence="2 3">NIT-T3</strain>
    </source>
</reference>
<evidence type="ECO:0000313" key="3">
    <source>
        <dbReference type="Proteomes" id="UP001319827"/>
    </source>
</evidence>
<keyword evidence="1" id="KW-0732">Signal</keyword>
<organism evidence="2 3">
    <name type="scientific">Desulfuromonas versatilis</name>
    <dbReference type="NCBI Taxonomy" id="2802975"/>
    <lineage>
        <taxon>Bacteria</taxon>
        <taxon>Pseudomonadati</taxon>
        <taxon>Thermodesulfobacteriota</taxon>
        <taxon>Desulfuromonadia</taxon>
        <taxon>Desulfuromonadales</taxon>
        <taxon>Desulfuromonadaceae</taxon>
        <taxon>Desulfuromonas</taxon>
    </lineage>
</organism>
<feature type="chain" id="PRO_5046927882" description="DUF2330 domain-containing protein" evidence="1">
    <location>
        <begin position="23"/>
        <end position="220"/>
    </location>
</feature>
<dbReference type="RefSeq" id="WP_221249625.1">
    <property type="nucleotide sequence ID" value="NZ_AP024355.1"/>
</dbReference>
<reference evidence="2 3" key="1">
    <citation type="journal article" date="2016" name="C (Basel)">
        <title>Selective Growth of and Electricity Production by Marine Exoelectrogenic Bacteria in Self-Aggregated Hydrogel of Microbially Reduced Graphene Oxide.</title>
        <authorList>
            <person name="Yoshida N."/>
            <person name="Goto Y."/>
            <person name="Miyata Y."/>
        </authorList>
    </citation>
    <scope>NUCLEOTIDE SEQUENCE [LARGE SCALE GENOMIC DNA]</scope>
    <source>
        <strain evidence="2 3">NIT-T3</strain>
    </source>
</reference>
<feature type="signal peptide" evidence="1">
    <location>
        <begin position="1"/>
        <end position="22"/>
    </location>
</feature>
<name>A0ABN6E1N6_9BACT</name>
<proteinExistence type="predicted"/>
<protein>
    <recommendedName>
        <fullName evidence="4">DUF2330 domain-containing protein</fullName>
    </recommendedName>
</protein>
<evidence type="ECO:0008006" key="4">
    <source>
        <dbReference type="Google" id="ProtNLM"/>
    </source>
</evidence>